<proteinExistence type="predicted"/>
<organism evidence="2">
    <name type="scientific">bioreactor metagenome</name>
    <dbReference type="NCBI Taxonomy" id="1076179"/>
    <lineage>
        <taxon>unclassified sequences</taxon>
        <taxon>metagenomes</taxon>
        <taxon>ecological metagenomes</taxon>
    </lineage>
</organism>
<sequence length="87" mass="9445">MPPHVPLHREQHDGRGVACQVHQLGRCRRVQKVITQQAHEHEDEEAARARAEEPVVGADGQTDGACNGDFPGAVIARRVVPAQILLG</sequence>
<evidence type="ECO:0000313" key="2">
    <source>
        <dbReference type="EMBL" id="MPM59130.1"/>
    </source>
</evidence>
<accession>A0A645B113</accession>
<reference evidence="2" key="1">
    <citation type="submission" date="2019-08" db="EMBL/GenBank/DDBJ databases">
        <authorList>
            <person name="Kucharzyk K."/>
            <person name="Murdoch R.W."/>
            <person name="Higgins S."/>
            <person name="Loffler F."/>
        </authorList>
    </citation>
    <scope>NUCLEOTIDE SEQUENCE</scope>
</reference>
<dbReference type="AlphaFoldDB" id="A0A645B113"/>
<feature type="region of interest" description="Disordered" evidence="1">
    <location>
        <begin position="36"/>
        <end position="64"/>
    </location>
</feature>
<comment type="caution">
    <text evidence="2">The sequence shown here is derived from an EMBL/GenBank/DDBJ whole genome shotgun (WGS) entry which is preliminary data.</text>
</comment>
<name>A0A645B113_9ZZZZ</name>
<dbReference type="EMBL" id="VSSQ01017136">
    <property type="protein sequence ID" value="MPM59130.1"/>
    <property type="molecule type" value="Genomic_DNA"/>
</dbReference>
<protein>
    <submittedName>
        <fullName evidence="2">Uncharacterized protein</fullName>
    </submittedName>
</protein>
<gene>
    <name evidence="2" type="ORF">SDC9_105968</name>
</gene>
<feature type="compositionally biased region" description="Basic and acidic residues" evidence="1">
    <location>
        <begin position="38"/>
        <end position="53"/>
    </location>
</feature>
<evidence type="ECO:0000256" key="1">
    <source>
        <dbReference type="SAM" id="MobiDB-lite"/>
    </source>
</evidence>